<organism evidence="1 2">
    <name type="scientific">Sulfitobacter pontiacus</name>
    <dbReference type="NCBI Taxonomy" id="60137"/>
    <lineage>
        <taxon>Bacteria</taxon>
        <taxon>Pseudomonadati</taxon>
        <taxon>Pseudomonadota</taxon>
        <taxon>Alphaproteobacteria</taxon>
        <taxon>Rhodobacterales</taxon>
        <taxon>Roseobacteraceae</taxon>
        <taxon>Sulfitobacter</taxon>
    </lineage>
</organism>
<dbReference type="AlphaFoldDB" id="A0A1H2VR36"/>
<dbReference type="PANTHER" id="PTHR34598:SF3">
    <property type="entry name" value="OXIDOREDUCTASE AN1597"/>
    <property type="match status" value="1"/>
</dbReference>
<dbReference type="RefSeq" id="WP_074635223.1">
    <property type="nucleotide sequence ID" value="NZ_CP160849.1"/>
</dbReference>
<dbReference type="GO" id="GO:0016491">
    <property type="term" value="F:oxidoreductase activity"/>
    <property type="evidence" value="ECO:0007669"/>
    <property type="project" value="InterPro"/>
</dbReference>
<dbReference type="PANTHER" id="PTHR34598">
    <property type="entry name" value="BLL6449 PROTEIN"/>
    <property type="match status" value="1"/>
</dbReference>
<protein>
    <recommendedName>
        <fullName evidence="3">Methyltransferase</fullName>
    </recommendedName>
</protein>
<sequence length="258" mass="29027">MTQTGTVNYHVHKPFRQAFEIDVDGIAGNLIEPEFSAAKIAVKDQRNCEAVTDFAEDGFAFANSPTAILDFKGGNWQSRYDAELADLLKQEVGATEVITFDHTVRIDDPQAKRRPARHVHSDYSREGAERRLVDILGPGQADEWARGHYAFINVWRPIANPINSAPLGFIRPSTVRDADWIVIDLIYPDRKGQVMGLAKDDAHEWVYRSRMTPDEVAFFNIYDNSGRPCVGHSAIDLVETPTVTAPRQSIESRTLVRY</sequence>
<evidence type="ECO:0000313" key="2">
    <source>
        <dbReference type="Proteomes" id="UP000183076"/>
    </source>
</evidence>
<dbReference type="NCBIfam" id="NF041278">
    <property type="entry name" value="CmcJ_NvfI_EfuI"/>
    <property type="match status" value="1"/>
</dbReference>
<dbReference type="Proteomes" id="UP000183076">
    <property type="component" value="Unassembled WGS sequence"/>
</dbReference>
<evidence type="ECO:0000313" key="1">
    <source>
        <dbReference type="EMBL" id="SDW70299.1"/>
    </source>
</evidence>
<reference evidence="2" key="1">
    <citation type="submission" date="2016-10" db="EMBL/GenBank/DDBJ databases">
        <authorList>
            <person name="Varghese N."/>
            <person name="Submissions S."/>
        </authorList>
    </citation>
    <scope>NUCLEOTIDE SEQUENCE [LARGE SCALE GENOMIC DNA]</scope>
    <source>
        <strain evidence="2">DSM 10014</strain>
    </source>
</reference>
<gene>
    <name evidence="1" type="ORF">SAMN04488041_10318</name>
</gene>
<dbReference type="GeneID" id="94021137"/>
<dbReference type="STRING" id="60137.SAMN04488041_10318"/>
<name>A0A1H2VR36_9RHOB</name>
<evidence type="ECO:0008006" key="3">
    <source>
        <dbReference type="Google" id="ProtNLM"/>
    </source>
</evidence>
<dbReference type="InterPro" id="IPR044053">
    <property type="entry name" value="AsaB-like"/>
</dbReference>
<proteinExistence type="predicted"/>
<accession>A0A1H2VR36</accession>
<dbReference type="EMBL" id="FNNB01000003">
    <property type="protein sequence ID" value="SDW70299.1"/>
    <property type="molecule type" value="Genomic_DNA"/>
</dbReference>